<dbReference type="InterPro" id="IPR039231">
    <property type="entry name" value="TPGS2"/>
</dbReference>
<reference evidence="1 2" key="1">
    <citation type="submission" date="2009-12" db="EMBL/GenBank/DDBJ databases">
        <title>The draft genome of Batrachochytrium dendrobatidis.</title>
        <authorList>
            <consortium name="US DOE Joint Genome Institute (JGI-PGF)"/>
            <person name="Kuo A."/>
            <person name="Salamov A."/>
            <person name="Schmutz J."/>
            <person name="Lucas S."/>
            <person name="Pitluck S."/>
            <person name="Rosenblum E."/>
            <person name="Stajich J."/>
            <person name="Eisen M."/>
            <person name="Grigoriev I.V."/>
        </authorList>
    </citation>
    <scope>NUCLEOTIDE SEQUENCE [LARGE SCALE GENOMIC DNA]</scope>
    <source>
        <strain evidence="2">JAM81 / FGSC 10211</strain>
    </source>
</reference>
<sequence>MYQEWMPGVIPYLESCPDVTDLKIAAYPPCPHALVSRWTCTHGQNVLTLPSDLVQFLKCSDGLLFTWNVEIEHSSRILGRMHIKSLVDMIQIDSALLPRSLDRVEYVQNPSLFGAFVLDECKSMGQVCLCYGFDTILPNNTRPLAHNPSLPTVWFRVESTSEWVFVAYSFTAYFRLMVAHLGILGWQMGYSAGGLSPFTSDWLCFYAPSTAMLHRQHRASQSIVFEYNTTQQSRAPDLQLSTQTRLEASRNVLAQAGLYSRSTACKNVHMDELYSNDGDLKYLKKQAPLECSDRHAIDLDKLQQMVLFVCK</sequence>
<dbReference type="OrthoDB" id="10249691at2759"/>
<gene>
    <name evidence="1" type="ORF">BATDEDRAFT_27308</name>
</gene>
<accession>F4PAG4</accession>
<name>F4PAG4_BATDJ</name>
<dbReference type="EMBL" id="GL882891">
    <property type="protein sequence ID" value="EGF77535.1"/>
    <property type="molecule type" value="Genomic_DNA"/>
</dbReference>
<dbReference type="RefSeq" id="XP_006681647.1">
    <property type="nucleotide sequence ID" value="XM_006681584.1"/>
</dbReference>
<organism evidence="1 2">
    <name type="scientific">Batrachochytrium dendrobatidis (strain JAM81 / FGSC 10211)</name>
    <name type="common">Frog chytrid fungus</name>
    <dbReference type="NCBI Taxonomy" id="684364"/>
    <lineage>
        <taxon>Eukaryota</taxon>
        <taxon>Fungi</taxon>
        <taxon>Fungi incertae sedis</taxon>
        <taxon>Chytridiomycota</taxon>
        <taxon>Chytridiomycota incertae sedis</taxon>
        <taxon>Chytridiomycetes</taxon>
        <taxon>Rhizophydiales</taxon>
        <taxon>Rhizophydiales incertae sedis</taxon>
        <taxon>Batrachochytrium</taxon>
    </lineage>
</organism>
<dbReference type="InParanoid" id="F4PAG4"/>
<dbReference type="Proteomes" id="UP000007241">
    <property type="component" value="Unassembled WGS sequence"/>
</dbReference>
<evidence type="ECO:0008006" key="3">
    <source>
        <dbReference type="Google" id="ProtNLM"/>
    </source>
</evidence>
<dbReference type="STRING" id="684364.F4PAG4"/>
<dbReference type="HOGENOM" id="CLU_894248_0_0_1"/>
<proteinExistence type="predicted"/>
<dbReference type="GeneID" id="18239297"/>
<dbReference type="AlphaFoldDB" id="F4PAG4"/>
<keyword evidence="2" id="KW-1185">Reference proteome</keyword>
<dbReference type="PANTHER" id="PTHR31854:SF2">
    <property type="entry name" value="TUBULIN POLYGLUTAMYLASE COMPLEX SUBUNIT 2"/>
    <property type="match status" value="1"/>
</dbReference>
<evidence type="ECO:0000313" key="1">
    <source>
        <dbReference type="EMBL" id="EGF77535.1"/>
    </source>
</evidence>
<dbReference type="PANTHER" id="PTHR31854">
    <property type="entry name" value="TUBULIN POLYGLUTAMYLASE COMPLEX SUBUNIT 2"/>
    <property type="match status" value="1"/>
</dbReference>
<protein>
    <recommendedName>
        <fullName evidence="3">Knr4/Smi1-like domain-containing protein</fullName>
    </recommendedName>
</protein>
<dbReference type="OMA" id="WQFLAET"/>
<evidence type="ECO:0000313" key="2">
    <source>
        <dbReference type="Proteomes" id="UP000007241"/>
    </source>
</evidence>